<proteinExistence type="predicted"/>
<evidence type="ECO:0000256" key="3">
    <source>
        <dbReference type="SAM" id="MobiDB-lite"/>
    </source>
</evidence>
<name>M9LS97_PSEA3</name>
<feature type="region of interest" description="Disordered" evidence="3">
    <location>
        <begin position="61"/>
        <end position="88"/>
    </location>
</feature>
<dbReference type="PANTHER" id="PTHR11829">
    <property type="entry name" value="FORKHEAD BOX PROTEIN"/>
    <property type="match status" value="1"/>
</dbReference>
<sequence length="474" mass="52814">MHNTRIFVHLRSNFSNLLERNISNSKTWPKRESPETQRELLLLLLLLHGQPGPRQARRAHFQCTASRRQPRTRDKVPGASNPTAGPSLGVITPATHVHYASPIGARPPLAPVSRFAWGGTASRHAGTPARRHCLLAERERLSSSTSWVSDRSSIPSPASDSSAACFSFSPHQARAQEMQPITRPAVGVYGEPHGLPLDRLKFDATAITEPSRPRSRWMRSQHFQNVWDSLDPGTVDTRPPHPYTELIKLCILKRREGKLTLNQLYRDLEDKYAFFASSAKGKGWKNTLRHNLSTQPYFIKLDREHGQLGKGHYWAYCPDLEKPTSLAQSSVVQLSSLWPPSATSASASLSDVATRGLSSAGEWSMAPPLSPPRLRPWTSVERSRWETHDGSRVRLERPQYLDATMDARAIDGAARRLSGPVLAPRVARADPVGLMRMRSATIATVPEPRRLPPTPPRTSLGDYYLAHPIARSRS</sequence>
<evidence type="ECO:0000313" key="5">
    <source>
        <dbReference type="EMBL" id="GAC76481.1"/>
    </source>
</evidence>
<dbReference type="GO" id="GO:0000978">
    <property type="term" value="F:RNA polymerase II cis-regulatory region sequence-specific DNA binding"/>
    <property type="evidence" value="ECO:0007669"/>
    <property type="project" value="TreeGrafter"/>
</dbReference>
<dbReference type="Pfam" id="PF00250">
    <property type="entry name" value="Forkhead"/>
    <property type="match status" value="1"/>
</dbReference>
<dbReference type="GO" id="GO:0005634">
    <property type="term" value="C:nucleus"/>
    <property type="evidence" value="ECO:0007669"/>
    <property type="project" value="UniProtKB-SubCell"/>
</dbReference>
<keyword evidence="2" id="KW-0539">Nucleus</keyword>
<evidence type="ECO:0000259" key="4">
    <source>
        <dbReference type="PROSITE" id="PS50039"/>
    </source>
</evidence>
<dbReference type="InterPro" id="IPR001766">
    <property type="entry name" value="Fork_head_dom"/>
</dbReference>
<dbReference type="InterPro" id="IPR050211">
    <property type="entry name" value="FOX_domain-containing"/>
</dbReference>
<dbReference type="SUPFAM" id="SSF46785">
    <property type="entry name" value="Winged helix' DNA-binding domain"/>
    <property type="match status" value="1"/>
</dbReference>
<dbReference type="OrthoDB" id="5954824at2759"/>
<keyword evidence="1 2" id="KW-0238">DNA-binding</keyword>
<evidence type="ECO:0000313" key="6">
    <source>
        <dbReference type="Proteomes" id="UP000011976"/>
    </source>
</evidence>
<dbReference type="SMART" id="SM00339">
    <property type="entry name" value="FH"/>
    <property type="match status" value="1"/>
</dbReference>
<dbReference type="GO" id="GO:0000981">
    <property type="term" value="F:DNA-binding transcription factor activity, RNA polymerase II-specific"/>
    <property type="evidence" value="ECO:0007669"/>
    <property type="project" value="TreeGrafter"/>
</dbReference>
<feature type="domain" description="Fork-head" evidence="4">
    <location>
        <begin position="238"/>
        <end position="319"/>
    </location>
</feature>
<dbReference type="AlphaFoldDB" id="M9LS97"/>
<comment type="subcellular location">
    <subcellularLocation>
        <location evidence="2">Nucleus</location>
    </subcellularLocation>
</comment>
<keyword evidence="5" id="KW-0687">Ribonucleoprotein</keyword>
<organism evidence="5 6">
    <name type="scientific">Pseudozyma antarctica (strain T-34)</name>
    <name type="common">Yeast</name>
    <name type="synonym">Candida antarctica</name>
    <dbReference type="NCBI Taxonomy" id="1151754"/>
    <lineage>
        <taxon>Eukaryota</taxon>
        <taxon>Fungi</taxon>
        <taxon>Dikarya</taxon>
        <taxon>Basidiomycota</taxon>
        <taxon>Ustilaginomycotina</taxon>
        <taxon>Ustilaginomycetes</taxon>
        <taxon>Ustilaginales</taxon>
        <taxon>Ustilaginaceae</taxon>
        <taxon>Moesziomyces</taxon>
    </lineage>
</organism>
<dbReference type="InterPro" id="IPR036388">
    <property type="entry name" value="WH-like_DNA-bd_sf"/>
</dbReference>
<dbReference type="InterPro" id="IPR036390">
    <property type="entry name" value="WH_DNA-bd_sf"/>
</dbReference>
<dbReference type="GO" id="GO:0005840">
    <property type="term" value="C:ribosome"/>
    <property type="evidence" value="ECO:0007669"/>
    <property type="project" value="UniProtKB-KW"/>
</dbReference>
<dbReference type="PANTHER" id="PTHR11829:SF343">
    <property type="entry name" value="FORK-HEAD DOMAIN-CONTAINING PROTEIN"/>
    <property type="match status" value="1"/>
</dbReference>
<dbReference type="Gene3D" id="1.10.10.10">
    <property type="entry name" value="Winged helix-like DNA-binding domain superfamily/Winged helix DNA-binding domain"/>
    <property type="match status" value="1"/>
</dbReference>
<dbReference type="PROSITE" id="PS50039">
    <property type="entry name" value="FORK_HEAD_3"/>
    <property type="match status" value="1"/>
</dbReference>
<reference evidence="6" key="1">
    <citation type="journal article" date="2013" name="Genome Announc.">
        <title>Genome sequence of the basidiomycetous yeast Pseudozyma antarctica T-34, a producer of the glycolipid biosurfactants mannosylerythritol lipids.</title>
        <authorList>
            <person name="Morita T."/>
            <person name="Koike H."/>
            <person name="Koyama Y."/>
            <person name="Hagiwara H."/>
            <person name="Ito E."/>
            <person name="Fukuoka T."/>
            <person name="Imura T."/>
            <person name="Machida M."/>
            <person name="Kitamoto D."/>
        </authorList>
    </citation>
    <scope>NUCLEOTIDE SEQUENCE [LARGE SCALE GENOMIC DNA]</scope>
    <source>
        <strain evidence="6">T-34</strain>
    </source>
</reference>
<dbReference type="EMBL" id="DF196788">
    <property type="protein sequence ID" value="GAC76481.1"/>
    <property type="molecule type" value="Genomic_DNA"/>
</dbReference>
<dbReference type="PRINTS" id="PR00053">
    <property type="entry name" value="FORKHEAD"/>
</dbReference>
<evidence type="ECO:0000256" key="1">
    <source>
        <dbReference type="ARBA" id="ARBA00023125"/>
    </source>
</evidence>
<feature type="DNA-binding region" description="Fork-head" evidence="2">
    <location>
        <begin position="238"/>
        <end position="319"/>
    </location>
</feature>
<accession>M9LS97</accession>
<dbReference type="CDD" id="cd00059">
    <property type="entry name" value="FH_FOX"/>
    <property type="match status" value="1"/>
</dbReference>
<keyword evidence="5" id="KW-0689">Ribosomal protein</keyword>
<dbReference type="Proteomes" id="UP000011976">
    <property type="component" value="Unassembled WGS sequence"/>
</dbReference>
<protein>
    <submittedName>
        <fullName evidence="5">Putative mitochondrial/chloroplast ribosomal protein L45</fullName>
    </submittedName>
</protein>
<gene>
    <name evidence="5" type="ORF">PANT_22c00045</name>
</gene>
<evidence type="ECO:0000256" key="2">
    <source>
        <dbReference type="PROSITE-ProRule" id="PRU00089"/>
    </source>
</evidence>
<dbReference type="STRING" id="1151754.M9LS97"/>